<accession>F8DBJ0</accession>
<dbReference type="AlphaFoldDB" id="F8DBJ0"/>
<dbReference type="RefSeq" id="WP_013880004.1">
    <property type="nucleotide sequence ID" value="NC_015666.1"/>
</dbReference>
<name>F8DBJ0_HALXS</name>
<dbReference type="KEGG" id="hxa:Halxa_2495"/>
<dbReference type="HOGENOM" id="CLU_074343_1_1_2"/>
<proteinExistence type="predicted"/>
<dbReference type="GeneID" id="10797450"/>
<protein>
    <recommendedName>
        <fullName evidence="1">DUF305 domain-containing protein</fullName>
    </recommendedName>
</protein>
<evidence type="ECO:0000259" key="1">
    <source>
        <dbReference type="Pfam" id="PF03713"/>
    </source>
</evidence>
<dbReference type="eggNOG" id="arCOG14161">
    <property type="taxonomic scope" value="Archaea"/>
</dbReference>
<dbReference type="InterPro" id="IPR006311">
    <property type="entry name" value="TAT_signal"/>
</dbReference>
<dbReference type="Proteomes" id="UP000006794">
    <property type="component" value="Chromosome"/>
</dbReference>
<evidence type="ECO:0000313" key="3">
    <source>
        <dbReference type="Proteomes" id="UP000006794"/>
    </source>
</evidence>
<dbReference type="Gene3D" id="1.20.1260.10">
    <property type="match status" value="1"/>
</dbReference>
<keyword evidence="3" id="KW-1185">Reference proteome</keyword>
<organism evidence="2 3">
    <name type="scientific">Halopiger xanaduensis (strain DSM 18323 / JCM 14033 / SH-6)</name>
    <dbReference type="NCBI Taxonomy" id="797210"/>
    <lineage>
        <taxon>Archaea</taxon>
        <taxon>Methanobacteriati</taxon>
        <taxon>Methanobacteriota</taxon>
        <taxon>Stenosarchaea group</taxon>
        <taxon>Halobacteria</taxon>
        <taxon>Halobacteriales</taxon>
        <taxon>Natrialbaceae</taxon>
        <taxon>Halopiger</taxon>
    </lineage>
</organism>
<evidence type="ECO:0000313" key="2">
    <source>
        <dbReference type="EMBL" id="AEH37113.1"/>
    </source>
</evidence>
<dbReference type="Pfam" id="PF03713">
    <property type="entry name" value="DUF305"/>
    <property type="match status" value="1"/>
</dbReference>
<dbReference type="EMBL" id="CP002839">
    <property type="protein sequence ID" value="AEH37113.1"/>
    <property type="molecule type" value="Genomic_DNA"/>
</dbReference>
<dbReference type="STRING" id="797210.Halxa_2495"/>
<dbReference type="OrthoDB" id="359431at2157"/>
<dbReference type="InterPro" id="IPR012347">
    <property type="entry name" value="Ferritin-like"/>
</dbReference>
<dbReference type="InterPro" id="IPR005183">
    <property type="entry name" value="DUF305_CopM-like"/>
</dbReference>
<dbReference type="PROSITE" id="PS51318">
    <property type="entry name" value="TAT"/>
    <property type="match status" value="1"/>
</dbReference>
<gene>
    <name evidence="2" type="ordered locus">Halxa_2495</name>
</gene>
<feature type="domain" description="DUF305" evidence="1">
    <location>
        <begin position="59"/>
        <end position="209"/>
    </location>
</feature>
<reference evidence="2 3" key="1">
    <citation type="journal article" date="2012" name="Stand. Genomic Sci.">
        <title>Complete genome sequence of Halopiger xanaduensis type strain (SH-6(T)).</title>
        <authorList>
            <person name="Anderson I."/>
            <person name="Tindall B.J."/>
            <person name="Rohde M."/>
            <person name="Lucas S."/>
            <person name="Han J."/>
            <person name="Lapidus A."/>
            <person name="Cheng J.F."/>
            <person name="Goodwin L."/>
            <person name="Pitluck S."/>
            <person name="Peters L."/>
            <person name="Pati A."/>
            <person name="Mikhailova N."/>
            <person name="Pagani I."/>
            <person name="Teshima H."/>
            <person name="Han C."/>
            <person name="Tapia R."/>
            <person name="Land M."/>
            <person name="Woyke T."/>
            <person name="Klenk H.P."/>
            <person name="Kyrpides N."/>
            <person name="Ivanova N."/>
        </authorList>
    </citation>
    <scope>NUCLEOTIDE SEQUENCE [LARGE SCALE GENOMIC DNA]</scope>
    <source>
        <strain evidence="3">DSM 18323 / JCM 14033 / SH-6</strain>
    </source>
</reference>
<dbReference type="PANTHER" id="PTHR36933">
    <property type="entry name" value="SLL0788 PROTEIN"/>
    <property type="match status" value="1"/>
</dbReference>
<dbReference type="PANTHER" id="PTHR36933:SF1">
    <property type="entry name" value="SLL0788 PROTEIN"/>
    <property type="match status" value="1"/>
</dbReference>
<sequence>MSDDTNSDETHDATRRSVLRNGPLASAGLALGLAGTAPAAADSKGTRSAASGSDLNLADVTFLQTMAYHHRGGIEAAQLVPERTGHDALREFSQTVIRNQRQGIDRIERILTDAGLEPGQLLEVDLDAVRDLVTSIPGNLRPNELAYLRTLEGTAFDLRFVERFANHHSGAIQLSQLVLQEGQSPAVEEMATDIIDAQRADIVQMYRWYLDWASQ</sequence>